<evidence type="ECO:0000256" key="1">
    <source>
        <dbReference type="ARBA" id="ARBA00010462"/>
    </source>
</evidence>
<dbReference type="GO" id="GO:0003677">
    <property type="term" value="F:DNA binding"/>
    <property type="evidence" value="ECO:0007669"/>
    <property type="project" value="UniProtKB-KW"/>
</dbReference>
<feature type="compositionally biased region" description="Acidic residues" evidence="5">
    <location>
        <begin position="198"/>
        <end position="211"/>
    </location>
</feature>
<comment type="similarity">
    <text evidence="1 4">Belongs to the PCNA family.</text>
</comment>
<evidence type="ECO:0000256" key="2">
    <source>
        <dbReference type="ARBA" id="ARBA00023125"/>
    </source>
</evidence>
<evidence type="ECO:0000256" key="5">
    <source>
        <dbReference type="SAM" id="MobiDB-lite"/>
    </source>
</evidence>
<dbReference type="PROSITE" id="PS01251">
    <property type="entry name" value="PCNA_1"/>
    <property type="match status" value="1"/>
</dbReference>
<dbReference type="FunFam" id="3.10.150.10:FF:000008">
    <property type="entry name" value="Proliferating cell nuclear antigen"/>
    <property type="match status" value="1"/>
</dbReference>
<dbReference type="InterPro" id="IPR022649">
    <property type="entry name" value="Pr_cel_nuc_antig_C"/>
</dbReference>
<feature type="domain" description="Proliferating cell nuclear antigen PCNA N-terminal" evidence="6">
    <location>
        <begin position="1"/>
        <end position="124"/>
    </location>
</feature>
<name>A0AAD4Q6E4_9AGAM</name>
<dbReference type="GO" id="GO:0006272">
    <property type="term" value="P:leading strand elongation"/>
    <property type="evidence" value="ECO:0007669"/>
    <property type="project" value="TreeGrafter"/>
</dbReference>
<dbReference type="Proteomes" id="UP001201163">
    <property type="component" value="Unassembled WGS sequence"/>
</dbReference>
<feature type="domain" description="Proliferating cell nuclear antigen PCNA C-terminal" evidence="7">
    <location>
        <begin position="127"/>
        <end position="189"/>
    </location>
</feature>
<dbReference type="Pfam" id="PF02747">
    <property type="entry name" value="PCNA_C"/>
    <property type="match status" value="2"/>
</dbReference>
<protein>
    <recommendedName>
        <fullName evidence="3">DNA sliding clamp PCNA</fullName>
    </recommendedName>
</protein>
<dbReference type="SUPFAM" id="SSF55979">
    <property type="entry name" value="DNA clamp"/>
    <property type="match status" value="2"/>
</dbReference>
<evidence type="ECO:0000256" key="3">
    <source>
        <dbReference type="RuleBase" id="RU000641"/>
    </source>
</evidence>
<keyword evidence="3" id="KW-0539">Nucleus</keyword>
<dbReference type="GO" id="GO:0030337">
    <property type="term" value="F:DNA polymerase processivity factor activity"/>
    <property type="evidence" value="ECO:0007669"/>
    <property type="project" value="InterPro"/>
</dbReference>
<evidence type="ECO:0000313" key="9">
    <source>
        <dbReference type="Proteomes" id="UP001201163"/>
    </source>
</evidence>
<dbReference type="Pfam" id="PF00705">
    <property type="entry name" value="PCNA_N"/>
    <property type="match status" value="1"/>
</dbReference>
<keyword evidence="9" id="KW-1185">Reference proteome</keyword>
<dbReference type="PANTHER" id="PTHR11352:SF0">
    <property type="entry name" value="PROLIFERATING CELL NUCLEAR ANTIGEN"/>
    <property type="match status" value="1"/>
</dbReference>
<evidence type="ECO:0000313" key="8">
    <source>
        <dbReference type="EMBL" id="KAH8982079.1"/>
    </source>
</evidence>
<dbReference type="GO" id="GO:0043626">
    <property type="term" value="C:PCNA complex"/>
    <property type="evidence" value="ECO:0007669"/>
    <property type="project" value="TreeGrafter"/>
</dbReference>
<dbReference type="Gene3D" id="3.10.150.10">
    <property type="entry name" value="DNA Polymerase III, subunit A, domain 2"/>
    <property type="match status" value="3"/>
</dbReference>
<dbReference type="GO" id="GO:0006275">
    <property type="term" value="P:regulation of DNA replication"/>
    <property type="evidence" value="ECO:0007669"/>
    <property type="project" value="InterPro"/>
</dbReference>
<evidence type="ECO:0000259" key="7">
    <source>
        <dbReference type="Pfam" id="PF02747"/>
    </source>
</evidence>
<feature type="domain" description="Proliferating cell nuclear antigen PCNA C-terminal" evidence="7">
    <location>
        <begin position="299"/>
        <end position="358"/>
    </location>
</feature>
<dbReference type="HAMAP" id="MF_00317">
    <property type="entry name" value="DNApol_clamp_arch"/>
    <property type="match status" value="1"/>
</dbReference>
<dbReference type="InterPro" id="IPR022648">
    <property type="entry name" value="Pr_cel_nuc_antig_N"/>
</dbReference>
<dbReference type="AlphaFoldDB" id="A0AAD4Q6E4"/>
<dbReference type="PRINTS" id="PR00339">
    <property type="entry name" value="PCNACYCLIN"/>
</dbReference>
<dbReference type="NCBIfam" id="TIGR00590">
    <property type="entry name" value="pcna"/>
    <property type="match status" value="1"/>
</dbReference>
<organism evidence="8 9">
    <name type="scientific">Lactarius akahatsu</name>
    <dbReference type="NCBI Taxonomy" id="416441"/>
    <lineage>
        <taxon>Eukaryota</taxon>
        <taxon>Fungi</taxon>
        <taxon>Dikarya</taxon>
        <taxon>Basidiomycota</taxon>
        <taxon>Agaricomycotina</taxon>
        <taxon>Agaricomycetes</taxon>
        <taxon>Russulales</taxon>
        <taxon>Russulaceae</taxon>
        <taxon>Lactarius</taxon>
    </lineage>
</organism>
<proteinExistence type="inferred from homology"/>
<accession>A0AAD4Q6E4</accession>
<reference evidence="8" key="1">
    <citation type="submission" date="2022-01" db="EMBL/GenBank/DDBJ databases">
        <title>Comparative genomics reveals a dynamic genome evolution in the ectomycorrhizal milk-cap (Lactarius) mushrooms.</title>
        <authorList>
            <consortium name="DOE Joint Genome Institute"/>
            <person name="Lebreton A."/>
            <person name="Tang N."/>
            <person name="Kuo A."/>
            <person name="LaButti K."/>
            <person name="Drula E."/>
            <person name="Barry K."/>
            <person name="Clum A."/>
            <person name="Lipzen A."/>
            <person name="Mousain D."/>
            <person name="Ng V."/>
            <person name="Wang R."/>
            <person name="Wang X."/>
            <person name="Dai Y."/>
            <person name="Henrissat B."/>
            <person name="Grigoriev I.V."/>
            <person name="Guerin-Laguette A."/>
            <person name="Yu F."/>
            <person name="Martin F.M."/>
        </authorList>
    </citation>
    <scope>NUCLEOTIDE SEQUENCE</scope>
    <source>
        <strain evidence="8">QP</strain>
    </source>
</reference>
<dbReference type="GO" id="GO:0019985">
    <property type="term" value="P:translesion synthesis"/>
    <property type="evidence" value="ECO:0007669"/>
    <property type="project" value="TreeGrafter"/>
</dbReference>
<comment type="subcellular location">
    <subcellularLocation>
        <location evidence="3">Nucleus</location>
    </subcellularLocation>
</comment>
<sequence>MLEATLNEAATLKRLLDAVKELVQDANFECNESGINLQAMDNSHVALVSVKLHSDGFALYRCDRPIPLGVNLGSLTKVLKCAKDDDKCTLKATDDGDVLSLKYEAHNADRVAEYDMKLMDIDADTLGIPDTEYDARVTMLASEFTRIVRDLMSLGESVRIEVSKEGVRFASDGEAAQGNILLKQTDAARERYENYGKDDEDEEVKEDDDDDEKPKKTKKKEKVKKEEDADDEDEEMANGEDDEAEFHAKSEDEGEGEEEVSDSEKKKRKRTAASSSKAKAKKKAKKASVESSAEGGAGGVHIEMTQHVNLTFSLKYLVNFSKSASLSDTVQLMLKNDVPLLVSYTFGQGYIRYYLAPKIGDD</sequence>
<gene>
    <name evidence="8" type="ORF">EDB92DRAFT_134999</name>
</gene>
<comment type="function">
    <text evidence="3">This protein is an auxiliary protein of DNA polymerase delta and is involved in the control of eukaryotic DNA replication by increasing the polymerase's processivity during elongation of the leading strand.</text>
</comment>
<dbReference type="PROSITE" id="PS00293">
    <property type="entry name" value="PCNA_2"/>
    <property type="match status" value="1"/>
</dbReference>
<evidence type="ECO:0000256" key="4">
    <source>
        <dbReference type="RuleBase" id="RU003671"/>
    </source>
</evidence>
<dbReference type="GO" id="GO:0006298">
    <property type="term" value="P:mismatch repair"/>
    <property type="evidence" value="ECO:0007669"/>
    <property type="project" value="TreeGrafter"/>
</dbReference>
<keyword evidence="4" id="KW-0235">DNA replication</keyword>
<dbReference type="InterPro" id="IPR000730">
    <property type="entry name" value="Pr_cel_nuc_antig"/>
</dbReference>
<feature type="compositionally biased region" description="Acidic residues" evidence="5">
    <location>
        <begin position="252"/>
        <end position="261"/>
    </location>
</feature>
<dbReference type="EMBL" id="JAKELL010000105">
    <property type="protein sequence ID" value="KAH8982079.1"/>
    <property type="molecule type" value="Genomic_DNA"/>
</dbReference>
<feature type="compositionally biased region" description="Acidic residues" evidence="5">
    <location>
        <begin position="228"/>
        <end position="244"/>
    </location>
</feature>
<feature type="region of interest" description="Disordered" evidence="5">
    <location>
        <begin position="193"/>
        <end position="296"/>
    </location>
</feature>
<dbReference type="CDD" id="cd00577">
    <property type="entry name" value="PCNA"/>
    <property type="match status" value="1"/>
</dbReference>
<keyword evidence="2 4" id="KW-0238">DNA-binding</keyword>
<evidence type="ECO:0000259" key="6">
    <source>
        <dbReference type="Pfam" id="PF00705"/>
    </source>
</evidence>
<dbReference type="InterPro" id="IPR022659">
    <property type="entry name" value="Pr_cel_nuc_antig_CS"/>
</dbReference>
<dbReference type="PANTHER" id="PTHR11352">
    <property type="entry name" value="PROLIFERATING CELL NUCLEAR ANTIGEN"/>
    <property type="match status" value="1"/>
</dbReference>
<dbReference type="InterPro" id="IPR046938">
    <property type="entry name" value="DNA_clamp_sf"/>
</dbReference>
<comment type="caution">
    <text evidence="8">The sequence shown here is derived from an EMBL/GenBank/DDBJ whole genome shotgun (WGS) entry which is preliminary data.</text>
</comment>